<dbReference type="CDD" id="cd06558">
    <property type="entry name" value="crotonase-like"/>
    <property type="match status" value="1"/>
</dbReference>
<dbReference type="InterPro" id="IPR001753">
    <property type="entry name" value="Enoyl-CoA_hydra/iso"/>
</dbReference>
<comment type="caution">
    <text evidence="3">The sequence shown here is derived from an EMBL/GenBank/DDBJ whole genome shotgun (WGS) entry which is preliminary data.</text>
</comment>
<evidence type="ECO:0000256" key="2">
    <source>
        <dbReference type="ARBA" id="ARBA00023239"/>
    </source>
</evidence>
<dbReference type="PANTHER" id="PTHR11941">
    <property type="entry name" value="ENOYL-COA HYDRATASE-RELATED"/>
    <property type="match status" value="1"/>
</dbReference>
<dbReference type="PROSITE" id="PS51257">
    <property type="entry name" value="PROKAR_LIPOPROTEIN"/>
    <property type="match status" value="1"/>
</dbReference>
<dbReference type="SUPFAM" id="SSF52096">
    <property type="entry name" value="ClpP/crotonase"/>
    <property type="match status" value="1"/>
</dbReference>
<dbReference type="InterPro" id="IPR029045">
    <property type="entry name" value="ClpP/crotonase-like_dom_sf"/>
</dbReference>
<dbReference type="PROSITE" id="PS00166">
    <property type="entry name" value="ENOYL_COA_HYDRATASE"/>
    <property type="match status" value="1"/>
</dbReference>
<evidence type="ECO:0008006" key="4">
    <source>
        <dbReference type="Google" id="ProtNLM"/>
    </source>
</evidence>
<evidence type="ECO:0000313" key="3">
    <source>
        <dbReference type="EMBL" id="GAG01932.1"/>
    </source>
</evidence>
<protein>
    <recommendedName>
        <fullName evidence="4">Enoyl-CoA hydratase</fullName>
    </recommendedName>
</protein>
<keyword evidence="2" id="KW-0456">Lyase</keyword>
<dbReference type="Pfam" id="PF00378">
    <property type="entry name" value="ECH_1"/>
    <property type="match status" value="1"/>
</dbReference>
<dbReference type="Gene3D" id="1.10.12.10">
    <property type="entry name" value="Lyase 2-enoyl-coa Hydratase, Chain A, domain 2"/>
    <property type="match status" value="1"/>
</dbReference>
<name>X0URQ4_9ZZZZ</name>
<accession>X0URQ4</accession>
<gene>
    <name evidence="3" type="ORF">S01H1_45680</name>
</gene>
<dbReference type="PANTHER" id="PTHR11941:SF133">
    <property type="entry name" value="1,2-EPOXYPHENYLACETYL-COA ISOMERASE"/>
    <property type="match status" value="1"/>
</dbReference>
<dbReference type="GO" id="GO:0016829">
    <property type="term" value="F:lyase activity"/>
    <property type="evidence" value="ECO:0007669"/>
    <property type="project" value="UniProtKB-KW"/>
</dbReference>
<dbReference type="AlphaFoldDB" id="X0URQ4"/>
<dbReference type="InterPro" id="IPR014748">
    <property type="entry name" value="Enoyl-CoA_hydra_C"/>
</dbReference>
<proteinExistence type="inferred from homology"/>
<sequence length="165" mass="17740">MPKPTIAMVNGPAAGAGLSIALACDIRIAGESARFGTAFIRIGFSGDFGGTWMLQRLVGPAKARELYFTGDLIDAREAERIGLVNRVVPDDQLASETRALAERMAKGPPIALARMKQNMNLGLVSDYSTLLDAEAEGMIMTATTEDNREAVKAFLEKRPATFHGR</sequence>
<dbReference type="Gene3D" id="3.90.226.10">
    <property type="entry name" value="2-enoyl-CoA Hydratase, Chain A, domain 1"/>
    <property type="match status" value="1"/>
</dbReference>
<dbReference type="InterPro" id="IPR018376">
    <property type="entry name" value="Enoyl-CoA_hyd/isom_CS"/>
</dbReference>
<dbReference type="GO" id="GO:0006635">
    <property type="term" value="P:fatty acid beta-oxidation"/>
    <property type="evidence" value="ECO:0007669"/>
    <property type="project" value="TreeGrafter"/>
</dbReference>
<dbReference type="EMBL" id="BARS01029208">
    <property type="protein sequence ID" value="GAG01932.1"/>
    <property type="molecule type" value="Genomic_DNA"/>
</dbReference>
<comment type="similarity">
    <text evidence="1">Belongs to the enoyl-CoA hydratase/isomerase family.</text>
</comment>
<evidence type="ECO:0000256" key="1">
    <source>
        <dbReference type="ARBA" id="ARBA00005254"/>
    </source>
</evidence>
<organism evidence="3">
    <name type="scientific">marine sediment metagenome</name>
    <dbReference type="NCBI Taxonomy" id="412755"/>
    <lineage>
        <taxon>unclassified sequences</taxon>
        <taxon>metagenomes</taxon>
        <taxon>ecological metagenomes</taxon>
    </lineage>
</organism>
<reference evidence="3" key="1">
    <citation type="journal article" date="2014" name="Front. Microbiol.">
        <title>High frequency of phylogenetically diverse reductive dehalogenase-homologous genes in deep subseafloor sedimentary metagenomes.</title>
        <authorList>
            <person name="Kawai M."/>
            <person name="Futagami T."/>
            <person name="Toyoda A."/>
            <person name="Takaki Y."/>
            <person name="Nishi S."/>
            <person name="Hori S."/>
            <person name="Arai W."/>
            <person name="Tsubouchi T."/>
            <person name="Morono Y."/>
            <person name="Uchiyama I."/>
            <person name="Ito T."/>
            <person name="Fujiyama A."/>
            <person name="Inagaki F."/>
            <person name="Takami H."/>
        </authorList>
    </citation>
    <scope>NUCLEOTIDE SEQUENCE</scope>
    <source>
        <strain evidence="3">Expedition CK06-06</strain>
    </source>
</reference>